<feature type="compositionally biased region" description="Basic and acidic residues" evidence="1">
    <location>
        <begin position="982"/>
        <end position="991"/>
    </location>
</feature>
<feature type="region of interest" description="Disordered" evidence="1">
    <location>
        <begin position="877"/>
        <end position="917"/>
    </location>
</feature>
<proteinExistence type="predicted"/>
<name>A0ABR0RG90_9EURO</name>
<dbReference type="RefSeq" id="XP_064727726.1">
    <property type="nucleotide sequence ID" value="XM_064876419.1"/>
</dbReference>
<comment type="caution">
    <text evidence="2">The sequence shown here is derived from an EMBL/GenBank/DDBJ whole genome shotgun (WGS) entry which is preliminary data.</text>
</comment>
<evidence type="ECO:0000313" key="2">
    <source>
        <dbReference type="EMBL" id="KAK5939636.1"/>
    </source>
</evidence>
<feature type="compositionally biased region" description="Basic residues" evidence="1">
    <location>
        <begin position="1029"/>
        <end position="1039"/>
    </location>
</feature>
<protein>
    <submittedName>
        <fullName evidence="2">Uncharacterized protein</fullName>
    </submittedName>
</protein>
<feature type="compositionally biased region" description="Basic and acidic residues" evidence="1">
    <location>
        <begin position="668"/>
        <end position="709"/>
    </location>
</feature>
<feature type="compositionally biased region" description="Polar residues" evidence="1">
    <location>
        <begin position="711"/>
        <end position="726"/>
    </location>
</feature>
<feature type="region of interest" description="Disordered" evidence="1">
    <location>
        <begin position="615"/>
        <end position="737"/>
    </location>
</feature>
<feature type="region of interest" description="Disordered" evidence="1">
    <location>
        <begin position="751"/>
        <end position="779"/>
    </location>
</feature>
<accession>A0ABR0RG90</accession>
<gene>
    <name evidence="2" type="ORF">PMZ80_008015</name>
</gene>
<feature type="compositionally biased region" description="Polar residues" evidence="1">
    <location>
        <begin position="751"/>
        <end position="766"/>
    </location>
</feature>
<feature type="region of interest" description="Disordered" evidence="1">
    <location>
        <begin position="942"/>
        <end position="1039"/>
    </location>
</feature>
<organism evidence="2 3">
    <name type="scientific">Knufia obscura</name>
    <dbReference type="NCBI Taxonomy" id="1635080"/>
    <lineage>
        <taxon>Eukaryota</taxon>
        <taxon>Fungi</taxon>
        <taxon>Dikarya</taxon>
        <taxon>Ascomycota</taxon>
        <taxon>Pezizomycotina</taxon>
        <taxon>Eurotiomycetes</taxon>
        <taxon>Chaetothyriomycetidae</taxon>
        <taxon>Chaetothyriales</taxon>
        <taxon>Trichomeriaceae</taxon>
        <taxon>Knufia</taxon>
    </lineage>
</organism>
<dbReference type="GeneID" id="90001464"/>
<dbReference type="EMBL" id="JAVHJV010000010">
    <property type="protein sequence ID" value="KAK5939636.1"/>
    <property type="molecule type" value="Genomic_DNA"/>
</dbReference>
<evidence type="ECO:0000256" key="1">
    <source>
        <dbReference type="SAM" id="MobiDB-lite"/>
    </source>
</evidence>
<dbReference type="Proteomes" id="UP001334248">
    <property type="component" value="Unassembled WGS sequence"/>
</dbReference>
<feature type="compositionally biased region" description="Basic and acidic residues" evidence="1">
    <location>
        <begin position="615"/>
        <end position="633"/>
    </location>
</feature>
<evidence type="ECO:0000313" key="3">
    <source>
        <dbReference type="Proteomes" id="UP001334248"/>
    </source>
</evidence>
<feature type="compositionally biased region" description="Acidic residues" evidence="1">
    <location>
        <begin position="972"/>
        <end position="981"/>
    </location>
</feature>
<reference evidence="2 3" key="1">
    <citation type="journal article" date="2023" name="Res Sq">
        <title>Genomic and morphological characterization of Knufia obscura isolated from the Mars 2020 spacecraft assembly facility.</title>
        <authorList>
            <person name="Chander A.M."/>
            <person name="Teixeira M.M."/>
            <person name="Singh N.K."/>
            <person name="Williams M.P."/>
            <person name="Parker C.W."/>
            <person name="Leo P."/>
            <person name="Stajich J.E."/>
            <person name="Torok T."/>
            <person name="Tighe S."/>
            <person name="Mason C.E."/>
            <person name="Venkateswaran K."/>
        </authorList>
    </citation>
    <scope>NUCLEOTIDE SEQUENCE [LARGE SCALE GENOMIC DNA]</scope>
    <source>
        <strain evidence="2 3">CCFEE 5817</strain>
    </source>
</reference>
<sequence length="1039" mass="118039">MLNAVVLNTLHRVPCFSIASGQKLLGHSSQRLIKCRRHLSRSAVRAHLKEYNPLGETPVRPTATWLTTRGADLDLDKVLSQLPRIDVAENPEQARYLTTALFLTTPRLAYLFEPGHNFLADAISRIFPTIRRDVQRRSIVAVVDTLPAVEERDEAWAVDYDGYEGIAVCVSTHFKVTHAANKSENLPLLTLRTRPHKDHSDLFMERDMVTFYRAPVANTLFVNGRLSTMFEQIWRSTRHRTYAEASKRQYLAEVEIPVYSRAQRNARARSFTPAVLSTELIRLTKPATIVSSMGNIIRQVKRYDGKILAASHELEHIIPPLVQAKRQENPSIELRVFALVFRRMRVSKHGYKETVFKFSEETGWRLSARELNNSFMDGARLHRVTSGGAGWGQKAGLLSLEPSTGLHAGRDESHDTDTSFDINADSIRMHGAADLFPPGHIVQFVAAWHQPDGKERDLPAFADQSQYTKWLNGDYFDETKNQWFFAGTASVSEHAEDSPDRTEIEQKASQIFWPNKFGFLSVSPISFSVEAVDGDGSQHVVHSTLIEVPNTSFAARWLAEGDKENVTQSAVSKRNEYYPSVFDVTELLSVNERSKSRRVALFLNQVPYKDRRKAFRETQRQEAKRRVRSRLEQTQRPSMFPRIKKTPSSAPIKIRPTYPKFRIRLNSHRPDAAEVYRKSDVDSTTRHPPNEPGRLLRQEKLSNPQREELTSDSNATTDKTGSSQSREMTKRARKLRRQRHRILIIKYNSKTETATSTPLRKSSGSRVKTHPYSRPMPQRKLSRLRLRTHPFGRFFRTHAYGRPFNKIVKSYLGRARRIPFDDPRMVARTAGPRRHRRLKIRAVSRDPPLPEFKSMFYQSRITNEENEAIDSLLGDLEASYGGENPQGQSSVELAPGSVRDTASTTQELLTPVERTSFDAEENLEQDLRQASSHDTEHSLVPFASESNKEVDPLPAPVQDLPDSGELSSIGSEEIEEQDLDEQITRGVEDPPKPAANDAKKNNSGVGATSAEDFFKQFEQSSDQKIPSRLPKKARNSRGR</sequence>
<keyword evidence="3" id="KW-1185">Reference proteome</keyword>